<protein>
    <submittedName>
        <fullName evidence="2">Uncharacterized protein</fullName>
    </submittedName>
</protein>
<evidence type="ECO:0000256" key="1">
    <source>
        <dbReference type="SAM" id="MobiDB-lite"/>
    </source>
</evidence>
<dbReference type="Proteomes" id="UP001314261">
    <property type="component" value="Unassembled WGS sequence"/>
</dbReference>
<dbReference type="EMBL" id="CAUZLR010000010">
    <property type="protein sequence ID" value="CAK1251978.1"/>
    <property type="molecule type" value="Genomic_DNA"/>
</dbReference>
<keyword evidence="3" id="KW-1185">Reference proteome</keyword>
<accession>A0ABM9N037</accession>
<comment type="caution">
    <text evidence="2">The sequence shown here is derived from an EMBL/GenBank/DDBJ whole genome shotgun (WGS) entry which is preliminary data.</text>
</comment>
<evidence type="ECO:0000313" key="3">
    <source>
        <dbReference type="Proteomes" id="UP001314261"/>
    </source>
</evidence>
<feature type="region of interest" description="Disordered" evidence="1">
    <location>
        <begin position="260"/>
        <end position="302"/>
    </location>
</feature>
<gene>
    <name evidence="2" type="ORF">R54839_PPFHFPJH_01421</name>
</gene>
<sequence>MGLISWLFPGMGSKDKKSKKNKKRGDDVWTYSIRFGRSIDDLDFSSPEDLANELESLSQIMERAGETDQVVAKKENQDGVVMFAELFNLPLETEVDELMDGFYGKERLPYDKRLIHGIPDDSKIDPYEPEEEVDHEEADRKFQELIYYAQQPKPADEDEPVQKPGSRQNADWLLEKNEEETQAAQDGAVDDPRPQKATNVEEAPQGSTNVAEVPQSATNVAPQAESQKEKEVQMLRQQLAENEDKELAALRQRVREQNELIRSYQDDKEAPHSSANVAKVPQSATNVAETPQSVTNVANDEDAVLDSDNDVAANVIKSLKAEQRKLAKEIAVDRTAEIKEQVKTESAKELEQAQHEAEAEVEQERQERVTSENARHDNAIGQIEADAQKRLDTLKGKLPIEIADKAALTLKQRLADEEKAQAQRQKEKEILEQKIKDALALFSN</sequence>
<proteinExistence type="predicted"/>
<dbReference type="GeneID" id="89537212"/>
<feature type="compositionally biased region" description="Basic and acidic residues" evidence="1">
    <location>
        <begin position="116"/>
        <end position="126"/>
    </location>
</feature>
<feature type="region of interest" description="Disordered" evidence="1">
    <location>
        <begin position="343"/>
        <end position="380"/>
    </location>
</feature>
<evidence type="ECO:0000313" key="2">
    <source>
        <dbReference type="EMBL" id="CAK1251978.1"/>
    </source>
</evidence>
<feature type="compositionally biased region" description="Basic and acidic residues" evidence="1">
    <location>
        <begin position="343"/>
        <end position="378"/>
    </location>
</feature>
<reference evidence="2 3" key="1">
    <citation type="submission" date="2023-10" db="EMBL/GenBank/DDBJ databases">
        <authorList>
            <person name="Botero Cardona J."/>
        </authorList>
    </citation>
    <scope>NUCLEOTIDE SEQUENCE [LARGE SCALE GENOMIC DNA]</scope>
    <source>
        <strain evidence="2 3">R-54839</strain>
    </source>
</reference>
<dbReference type="RefSeq" id="WP_338342219.1">
    <property type="nucleotide sequence ID" value="NZ_CAUZLK010000008.1"/>
</dbReference>
<feature type="region of interest" description="Disordered" evidence="1">
    <location>
        <begin position="116"/>
        <end position="233"/>
    </location>
</feature>
<feature type="compositionally biased region" description="Basic and acidic residues" evidence="1">
    <location>
        <begin position="260"/>
        <end position="271"/>
    </location>
</feature>
<feature type="compositionally biased region" description="Polar residues" evidence="1">
    <location>
        <begin position="205"/>
        <end position="225"/>
    </location>
</feature>
<feature type="compositionally biased region" description="Acidic residues" evidence="1">
    <location>
        <begin position="127"/>
        <end position="136"/>
    </location>
</feature>
<name>A0ABM9N037_9LACO</name>
<feature type="compositionally biased region" description="Polar residues" evidence="1">
    <location>
        <begin position="282"/>
        <end position="298"/>
    </location>
</feature>
<organism evidence="2 3">
    <name type="scientific">Fructobacillus fructosus</name>
    <dbReference type="NCBI Taxonomy" id="1631"/>
    <lineage>
        <taxon>Bacteria</taxon>
        <taxon>Bacillati</taxon>
        <taxon>Bacillota</taxon>
        <taxon>Bacilli</taxon>
        <taxon>Lactobacillales</taxon>
        <taxon>Lactobacillaceae</taxon>
        <taxon>Fructobacillus</taxon>
    </lineage>
</organism>